<protein>
    <submittedName>
        <fullName evidence="2">Uncharacterized protein</fullName>
    </submittedName>
</protein>
<keyword evidence="1" id="KW-0472">Membrane</keyword>
<keyword evidence="1" id="KW-0812">Transmembrane</keyword>
<dbReference type="AlphaFoldDB" id="A0A2H0R9R0"/>
<feature type="transmembrane region" description="Helical" evidence="1">
    <location>
        <begin position="36"/>
        <end position="57"/>
    </location>
</feature>
<accession>A0A2H0R9R0</accession>
<name>A0A2H0R9R0_UNCKA</name>
<feature type="transmembrane region" description="Helical" evidence="1">
    <location>
        <begin position="63"/>
        <end position="84"/>
    </location>
</feature>
<evidence type="ECO:0000313" key="3">
    <source>
        <dbReference type="Proteomes" id="UP000230214"/>
    </source>
</evidence>
<keyword evidence="1" id="KW-1133">Transmembrane helix</keyword>
<reference evidence="2 3" key="1">
    <citation type="submission" date="2017-09" db="EMBL/GenBank/DDBJ databases">
        <title>Depth-based differentiation of microbial function through sediment-hosted aquifers and enrichment of novel symbionts in the deep terrestrial subsurface.</title>
        <authorList>
            <person name="Probst A.J."/>
            <person name="Ladd B."/>
            <person name="Jarett J.K."/>
            <person name="Geller-Mcgrath D.E."/>
            <person name="Sieber C.M."/>
            <person name="Emerson J.B."/>
            <person name="Anantharaman K."/>
            <person name="Thomas B.C."/>
            <person name="Malmstrom R."/>
            <person name="Stieglmeier M."/>
            <person name="Klingl A."/>
            <person name="Woyke T."/>
            <person name="Ryan C.M."/>
            <person name="Banfield J.F."/>
        </authorList>
    </citation>
    <scope>NUCLEOTIDE SEQUENCE [LARGE SCALE GENOMIC DNA]</scope>
    <source>
        <strain evidence="2">CG10_big_fil_rev_8_21_14_0_10_32_10</strain>
    </source>
</reference>
<evidence type="ECO:0000313" key="2">
    <source>
        <dbReference type="EMBL" id="PIR43271.1"/>
    </source>
</evidence>
<organism evidence="2 3">
    <name type="scientific">candidate division WWE3 bacterium CG10_big_fil_rev_8_21_14_0_10_32_10</name>
    <dbReference type="NCBI Taxonomy" id="1975090"/>
    <lineage>
        <taxon>Bacteria</taxon>
        <taxon>Katanobacteria</taxon>
    </lineage>
</organism>
<dbReference type="EMBL" id="PCXU01000029">
    <property type="protein sequence ID" value="PIR43271.1"/>
    <property type="molecule type" value="Genomic_DNA"/>
</dbReference>
<proteinExistence type="predicted"/>
<evidence type="ECO:0000256" key="1">
    <source>
        <dbReference type="SAM" id="Phobius"/>
    </source>
</evidence>
<comment type="caution">
    <text evidence="2">The sequence shown here is derived from an EMBL/GenBank/DDBJ whole genome shotgun (WGS) entry which is preliminary data.</text>
</comment>
<sequence length="96" mass="10645">METQDLLVGNLAIASILIKTIISITKQFFFTNPRTWFITAILLGVLFSFIINTQLFSVTSESVYVRIFQNIASGIYVGASAMGIHEISKKVRDTNG</sequence>
<dbReference type="Proteomes" id="UP000230214">
    <property type="component" value="Unassembled WGS sequence"/>
</dbReference>
<feature type="transmembrane region" description="Helical" evidence="1">
    <location>
        <begin position="6"/>
        <end position="24"/>
    </location>
</feature>
<gene>
    <name evidence="2" type="ORF">COV24_03365</name>
</gene>